<dbReference type="Proteomes" id="UP000799423">
    <property type="component" value="Unassembled WGS sequence"/>
</dbReference>
<organism evidence="1 2">
    <name type="scientific">Plenodomus tracheiphilus IPT5</name>
    <dbReference type="NCBI Taxonomy" id="1408161"/>
    <lineage>
        <taxon>Eukaryota</taxon>
        <taxon>Fungi</taxon>
        <taxon>Dikarya</taxon>
        <taxon>Ascomycota</taxon>
        <taxon>Pezizomycotina</taxon>
        <taxon>Dothideomycetes</taxon>
        <taxon>Pleosporomycetidae</taxon>
        <taxon>Pleosporales</taxon>
        <taxon>Pleosporineae</taxon>
        <taxon>Leptosphaeriaceae</taxon>
        <taxon>Plenodomus</taxon>
    </lineage>
</organism>
<name>A0A6A7BHW3_9PLEO</name>
<evidence type="ECO:0000313" key="1">
    <source>
        <dbReference type="EMBL" id="KAF2854983.1"/>
    </source>
</evidence>
<accession>A0A6A7BHW3</accession>
<sequence length="126" mass="13848">MLRCSCAQRQSRLSPQASSLAHRVHLPACRNVAPSCHLACNWRPPAPRPPSHEVHPLATRVDTIPLAAVPSRGAMWRDRNRFDCVGDGGGTVVWGKLMLDCSYQLPTLQLPPTRSMAFSASTCCMR</sequence>
<protein>
    <submittedName>
        <fullName evidence="1">Uncharacterized protein</fullName>
    </submittedName>
</protein>
<reference evidence="1" key="1">
    <citation type="submission" date="2020-01" db="EMBL/GenBank/DDBJ databases">
        <authorList>
            <consortium name="DOE Joint Genome Institute"/>
            <person name="Haridas S."/>
            <person name="Albert R."/>
            <person name="Binder M."/>
            <person name="Bloem J."/>
            <person name="Labutti K."/>
            <person name="Salamov A."/>
            <person name="Andreopoulos B."/>
            <person name="Baker S.E."/>
            <person name="Barry K."/>
            <person name="Bills G."/>
            <person name="Bluhm B.H."/>
            <person name="Cannon C."/>
            <person name="Castanera R."/>
            <person name="Culley D.E."/>
            <person name="Daum C."/>
            <person name="Ezra D."/>
            <person name="Gonzalez J.B."/>
            <person name="Henrissat B."/>
            <person name="Kuo A."/>
            <person name="Liang C."/>
            <person name="Lipzen A."/>
            <person name="Lutzoni F."/>
            <person name="Magnuson J."/>
            <person name="Mondo S."/>
            <person name="Nolan M."/>
            <person name="Ohm R."/>
            <person name="Pangilinan J."/>
            <person name="Park H.-J."/>
            <person name="Ramirez L."/>
            <person name="Alfaro M."/>
            <person name="Sun H."/>
            <person name="Tritt A."/>
            <person name="Yoshinaga Y."/>
            <person name="Zwiers L.-H."/>
            <person name="Turgeon B.G."/>
            <person name="Goodwin S.B."/>
            <person name="Spatafora J.W."/>
            <person name="Crous P.W."/>
            <person name="Grigoriev I.V."/>
        </authorList>
    </citation>
    <scope>NUCLEOTIDE SEQUENCE</scope>
    <source>
        <strain evidence="1">IPT5</strain>
    </source>
</reference>
<dbReference type="EMBL" id="MU006291">
    <property type="protein sequence ID" value="KAF2854983.1"/>
    <property type="molecule type" value="Genomic_DNA"/>
</dbReference>
<keyword evidence="2" id="KW-1185">Reference proteome</keyword>
<dbReference type="AlphaFoldDB" id="A0A6A7BHW3"/>
<gene>
    <name evidence="1" type="ORF">T440DRAFT_200554</name>
</gene>
<proteinExistence type="predicted"/>
<evidence type="ECO:0000313" key="2">
    <source>
        <dbReference type="Proteomes" id="UP000799423"/>
    </source>
</evidence>